<dbReference type="Pfam" id="PF14584">
    <property type="entry name" value="DUF4446"/>
    <property type="match status" value="1"/>
</dbReference>
<evidence type="ECO:0000256" key="1">
    <source>
        <dbReference type="SAM" id="Phobius"/>
    </source>
</evidence>
<dbReference type="RefSeq" id="WP_093689765.1">
    <property type="nucleotide sequence ID" value="NZ_FNBU01000010.1"/>
</dbReference>
<dbReference type="InterPro" id="IPR027981">
    <property type="entry name" value="DUF4446"/>
</dbReference>
<dbReference type="AlphaFoldDB" id="A0A1G7L3B0"/>
<keyword evidence="1" id="KW-1133">Transmembrane helix</keyword>
<keyword evidence="1" id="KW-0812">Transmembrane</keyword>
<name>A0A1G7L3B0_9FIRM</name>
<accession>A0A1G7L3B0</accession>
<evidence type="ECO:0000313" key="3">
    <source>
        <dbReference type="Proteomes" id="UP000243333"/>
    </source>
</evidence>
<dbReference type="Proteomes" id="UP000243333">
    <property type="component" value="Unassembled WGS sequence"/>
</dbReference>
<gene>
    <name evidence="2" type="ORF">SAMN05660235_01614</name>
</gene>
<dbReference type="EMBL" id="FNBU01000010">
    <property type="protein sequence ID" value="SDF43804.1"/>
    <property type="molecule type" value="Genomic_DNA"/>
</dbReference>
<feature type="transmembrane region" description="Helical" evidence="1">
    <location>
        <begin position="16"/>
        <end position="37"/>
    </location>
</feature>
<keyword evidence="3" id="KW-1185">Reference proteome</keyword>
<dbReference type="OrthoDB" id="5244042at2"/>
<dbReference type="STRING" id="1123285.SAMN05660235_01614"/>
<organism evidence="2 3">
    <name type="scientific">Sporolituus thermophilus DSM 23256</name>
    <dbReference type="NCBI Taxonomy" id="1123285"/>
    <lineage>
        <taxon>Bacteria</taxon>
        <taxon>Bacillati</taxon>
        <taxon>Bacillota</taxon>
        <taxon>Negativicutes</taxon>
        <taxon>Selenomonadales</taxon>
        <taxon>Sporomusaceae</taxon>
        <taxon>Sporolituus</taxon>
    </lineage>
</organism>
<evidence type="ECO:0000313" key="2">
    <source>
        <dbReference type="EMBL" id="SDF43804.1"/>
    </source>
</evidence>
<protein>
    <recommendedName>
        <fullName evidence="4">DUF4446 domain-containing protein</fullName>
    </recommendedName>
</protein>
<sequence length="171" mass="19348">MDLTFLSGLVMANLHYILLTITVTIFIALIFFININIKLSRLNRRYQKLMQGMEGTNIERLLMAHIDEVRETVEKVNTLAAQCRRLDAITKTCVQRVGVVRFNAFDDTGSDLSFAIALLDAQDNGVVLSSIFGRDDSRVYAKPIINGQSSYFLTNEEKEALDKARTVRVKE</sequence>
<proteinExistence type="predicted"/>
<keyword evidence="1" id="KW-0472">Membrane</keyword>
<evidence type="ECO:0008006" key="4">
    <source>
        <dbReference type="Google" id="ProtNLM"/>
    </source>
</evidence>
<reference evidence="3" key="1">
    <citation type="submission" date="2016-10" db="EMBL/GenBank/DDBJ databases">
        <authorList>
            <person name="Varghese N."/>
            <person name="Submissions S."/>
        </authorList>
    </citation>
    <scope>NUCLEOTIDE SEQUENCE [LARGE SCALE GENOMIC DNA]</scope>
    <source>
        <strain evidence="3">DSM 23256</strain>
    </source>
</reference>